<protein>
    <submittedName>
        <fullName evidence="2">Amidohydrolase family protein</fullName>
    </submittedName>
</protein>
<proteinExistence type="predicted"/>
<evidence type="ECO:0000313" key="3">
    <source>
        <dbReference type="Proteomes" id="UP001165366"/>
    </source>
</evidence>
<dbReference type="InterPro" id="IPR006680">
    <property type="entry name" value="Amidohydro-rel"/>
</dbReference>
<dbReference type="SUPFAM" id="SSF51556">
    <property type="entry name" value="Metallo-dependent hydrolases"/>
    <property type="match status" value="1"/>
</dbReference>
<keyword evidence="3" id="KW-1185">Reference proteome</keyword>
<dbReference type="Gene3D" id="3.20.20.140">
    <property type="entry name" value="Metal-dependent hydrolases"/>
    <property type="match status" value="1"/>
</dbReference>
<gene>
    <name evidence="2" type="ORF">L6773_02810</name>
</gene>
<reference evidence="2" key="2">
    <citation type="submission" date="2024-05" db="EMBL/GenBank/DDBJ databases">
        <title>Rhodohalobacter halophilus gen. nov., sp. nov., a moderately halophilic member of the family Balneolaceae.</title>
        <authorList>
            <person name="Xia J."/>
        </authorList>
    </citation>
    <scope>NUCLEOTIDE SEQUENCE</scope>
    <source>
        <strain evidence="2">WB101</strain>
    </source>
</reference>
<dbReference type="Proteomes" id="UP001165366">
    <property type="component" value="Unassembled WGS sequence"/>
</dbReference>
<reference evidence="2" key="1">
    <citation type="submission" date="2022-01" db="EMBL/GenBank/DDBJ databases">
        <authorList>
            <person name="Wang Y."/>
        </authorList>
    </citation>
    <scope>NUCLEOTIDE SEQUENCE</scope>
    <source>
        <strain evidence="2">WB101</strain>
    </source>
</reference>
<evidence type="ECO:0000259" key="1">
    <source>
        <dbReference type="Pfam" id="PF04909"/>
    </source>
</evidence>
<organism evidence="2 3">
    <name type="scientific">Rhodohalobacter sulfatireducens</name>
    <dbReference type="NCBI Taxonomy" id="2911366"/>
    <lineage>
        <taxon>Bacteria</taxon>
        <taxon>Pseudomonadati</taxon>
        <taxon>Balneolota</taxon>
        <taxon>Balneolia</taxon>
        <taxon>Balneolales</taxon>
        <taxon>Balneolaceae</taxon>
        <taxon>Rhodohalobacter</taxon>
    </lineage>
</organism>
<dbReference type="Pfam" id="PF04909">
    <property type="entry name" value="Amidohydro_2"/>
    <property type="match status" value="1"/>
</dbReference>
<dbReference type="PROSITE" id="PS51257">
    <property type="entry name" value="PROKAR_LIPOPROTEIN"/>
    <property type="match status" value="1"/>
</dbReference>
<feature type="domain" description="Amidohydrolase-related" evidence="1">
    <location>
        <begin position="120"/>
        <end position="384"/>
    </location>
</feature>
<sequence>MMYNKSHFIFAPIFLLALGIFSGCVEKGVQDEVQYYTQEDYDLVNKFNSHVHLYTPDNTYINKAVDDNFKLLSFLSSSPGTTGRISVPEQEEVVMDQIENYPENLFYATTILDPYSFNEPDWVENTIEHLRQSFENGAVAVKIRKSIGMEVRKPNGEFVTIDDPKFDPVIDFIAENDKTLIGHIGEPKNCWLPLDEMTVGGDRQYYSENPQYHMYLHPEYLSHEEHIEKVENMLRKHPDVRYVGAHLASLEYDVDELAKRLDMFPNMAVDMAERISHFQYQAADDWEKVRNFMIKYQDRLIYATDDGMYGPKPHFGAELTDESQRTVDQIRQATEENYRRHWKFFTDEGAMTAPKLPEREFKALRLPKEVVDKIYIKNAEKWFPDIL</sequence>
<dbReference type="EMBL" id="JAKLWS010000002">
    <property type="protein sequence ID" value="MCG2587482.1"/>
    <property type="molecule type" value="Genomic_DNA"/>
</dbReference>
<name>A0ABS9K9J4_9BACT</name>
<evidence type="ECO:0000313" key="2">
    <source>
        <dbReference type="EMBL" id="MCG2587482.1"/>
    </source>
</evidence>
<comment type="caution">
    <text evidence="2">The sequence shown here is derived from an EMBL/GenBank/DDBJ whole genome shotgun (WGS) entry which is preliminary data.</text>
</comment>
<dbReference type="InterPro" id="IPR032466">
    <property type="entry name" value="Metal_Hydrolase"/>
</dbReference>
<accession>A0ABS9K9J4</accession>